<keyword evidence="9" id="KW-0636">Prenylation</keyword>
<dbReference type="PRINTS" id="PR00449">
    <property type="entry name" value="RASTRNSFRMNG"/>
</dbReference>
<evidence type="ECO:0000256" key="8">
    <source>
        <dbReference type="ARBA" id="ARBA00023288"/>
    </source>
</evidence>
<keyword evidence="6" id="KW-0342">GTP-binding</keyword>
<sequence>MSSFSEHKIVVVGGGGVGKSALTIMLIQDTFLEEYDPTIEDNYRKEAVIDGETHWLDILDTAGQEEYEALRDAYMRDGEGFLLVYSITEKNSLAELKKFYQQIVRVKDRDDVPMVVAGNKCDLESDRQVTKQEGEEQAKQWGADFFETSAKDKINVQDSYYQLVRNILVDKKNLEEKRRNQKPKAKGKKKGGCSLL</sequence>
<dbReference type="AlphaFoldDB" id="A0A7S1KSS9"/>
<keyword evidence="7" id="KW-0472">Membrane</keyword>
<dbReference type="PROSITE" id="PS51421">
    <property type="entry name" value="RAS"/>
    <property type="match status" value="1"/>
</dbReference>
<dbReference type="PROSITE" id="PS51419">
    <property type="entry name" value="RAB"/>
    <property type="match status" value="1"/>
</dbReference>
<dbReference type="SUPFAM" id="SSF52540">
    <property type="entry name" value="P-loop containing nucleoside triphosphate hydrolases"/>
    <property type="match status" value="1"/>
</dbReference>
<keyword evidence="4" id="KW-0488">Methylation</keyword>
<reference evidence="11" key="1">
    <citation type="submission" date="2021-01" db="EMBL/GenBank/DDBJ databases">
        <authorList>
            <person name="Corre E."/>
            <person name="Pelletier E."/>
            <person name="Niang G."/>
            <person name="Scheremetjew M."/>
            <person name="Finn R."/>
            <person name="Kale V."/>
            <person name="Holt S."/>
            <person name="Cochrane G."/>
            <person name="Meng A."/>
            <person name="Brown T."/>
            <person name="Cohen L."/>
        </authorList>
    </citation>
    <scope>NUCLEOTIDE SEQUENCE</scope>
    <source>
        <strain evidence="11">WS</strain>
    </source>
</reference>
<dbReference type="GO" id="GO:0007165">
    <property type="term" value="P:signal transduction"/>
    <property type="evidence" value="ECO:0007669"/>
    <property type="project" value="InterPro"/>
</dbReference>
<protein>
    <submittedName>
        <fullName evidence="11">Uncharacterized protein</fullName>
    </submittedName>
</protein>
<dbReference type="CDD" id="cd00876">
    <property type="entry name" value="Ras"/>
    <property type="match status" value="1"/>
</dbReference>
<gene>
    <name evidence="11" type="ORF">PCOS0759_LOCUS7426</name>
</gene>
<dbReference type="SMART" id="SM00173">
    <property type="entry name" value="RAS"/>
    <property type="match status" value="1"/>
</dbReference>
<name>A0A7S1KSS9_9EUKA</name>
<organism evidence="11">
    <name type="scientific">Percolomonas cosmopolitus</name>
    <dbReference type="NCBI Taxonomy" id="63605"/>
    <lineage>
        <taxon>Eukaryota</taxon>
        <taxon>Discoba</taxon>
        <taxon>Heterolobosea</taxon>
        <taxon>Tetramitia</taxon>
        <taxon>Eutetramitia</taxon>
        <taxon>Percolomonadidae</taxon>
        <taxon>Percolomonas</taxon>
    </lineage>
</organism>
<dbReference type="GO" id="GO:0005886">
    <property type="term" value="C:plasma membrane"/>
    <property type="evidence" value="ECO:0007669"/>
    <property type="project" value="UniProtKB-SubCell"/>
</dbReference>
<accession>A0A7S1KSS9</accession>
<dbReference type="InterPro" id="IPR005225">
    <property type="entry name" value="Small_GTP-bd"/>
</dbReference>
<dbReference type="InterPro" id="IPR027417">
    <property type="entry name" value="P-loop_NTPase"/>
</dbReference>
<keyword evidence="3" id="KW-1003">Cell membrane</keyword>
<evidence type="ECO:0000256" key="9">
    <source>
        <dbReference type="ARBA" id="ARBA00023289"/>
    </source>
</evidence>
<dbReference type="GO" id="GO:0005525">
    <property type="term" value="F:GTP binding"/>
    <property type="evidence" value="ECO:0007669"/>
    <property type="project" value="UniProtKB-KW"/>
</dbReference>
<evidence type="ECO:0000256" key="2">
    <source>
        <dbReference type="ARBA" id="ARBA00008344"/>
    </source>
</evidence>
<dbReference type="EMBL" id="HBGD01009002">
    <property type="protein sequence ID" value="CAD9084172.1"/>
    <property type="molecule type" value="Transcribed_RNA"/>
</dbReference>
<comment type="similarity">
    <text evidence="2">Belongs to the small GTPase superfamily. Ras family.</text>
</comment>
<dbReference type="FunFam" id="3.40.50.300:FF:000080">
    <property type="entry name" value="Ras-like GTPase Ras1"/>
    <property type="match status" value="1"/>
</dbReference>
<evidence type="ECO:0000256" key="3">
    <source>
        <dbReference type="ARBA" id="ARBA00022475"/>
    </source>
</evidence>
<dbReference type="InterPro" id="IPR001806">
    <property type="entry name" value="Small_GTPase"/>
</dbReference>
<dbReference type="Gene3D" id="3.40.50.300">
    <property type="entry name" value="P-loop containing nucleotide triphosphate hydrolases"/>
    <property type="match status" value="1"/>
</dbReference>
<evidence type="ECO:0000256" key="6">
    <source>
        <dbReference type="ARBA" id="ARBA00023134"/>
    </source>
</evidence>
<dbReference type="GO" id="GO:0003924">
    <property type="term" value="F:GTPase activity"/>
    <property type="evidence" value="ECO:0007669"/>
    <property type="project" value="InterPro"/>
</dbReference>
<dbReference type="PROSITE" id="PS51420">
    <property type="entry name" value="RHO"/>
    <property type="match status" value="1"/>
</dbReference>
<proteinExistence type="inferred from homology"/>
<keyword evidence="5" id="KW-0547">Nucleotide-binding</keyword>
<evidence type="ECO:0000256" key="4">
    <source>
        <dbReference type="ARBA" id="ARBA00022481"/>
    </source>
</evidence>
<dbReference type="Pfam" id="PF00071">
    <property type="entry name" value="Ras"/>
    <property type="match status" value="1"/>
</dbReference>
<comment type="subcellular location">
    <subcellularLocation>
        <location evidence="1">Cell membrane</location>
        <topology evidence="1">Lipid-anchor</topology>
    </subcellularLocation>
</comment>
<evidence type="ECO:0000256" key="1">
    <source>
        <dbReference type="ARBA" id="ARBA00004193"/>
    </source>
</evidence>
<dbReference type="InterPro" id="IPR020849">
    <property type="entry name" value="Small_GTPase_Ras-type"/>
</dbReference>
<evidence type="ECO:0000256" key="5">
    <source>
        <dbReference type="ARBA" id="ARBA00022741"/>
    </source>
</evidence>
<dbReference type="SMART" id="SM00174">
    <property type="entry name" value="RHO"/>
    <property type="match status" value="1"/>
</dbReference>
<dbReference type="PANTHER" id="PTHR24070">
    <property type="entry name" value="RAS, DI-RAS, AND RHEB FAMILY MEMBERS OF SMALL GTPASE SUPERFAMILY"/>
    <property type="match status" value="1"/>
</dbReference>
<dbReference type="SMART" id="SM00175">
    <property type="entry name" value="RAB"/>
    <property type="match status" value="1"/>
</dbReference>
<feature type="region of interest" description="Disordered" evidence="10">
    <location>
        <begin position="174"/>
        <end position="196"/>
    </location>
</feature>
<evidence type="ECO:0000256" key="10">
    <source>
        <dbReference type="SAM" id="MobiDB-lite"/>
    </source>
</evidence>
<evidence type="ECO:0000313" key="11">
    <source>
        <dbReference type="EMBL" id="CAD9084172.1"/>
    </source>
</evidence>
<dbReference type="NCBIfam" id="TIGR00231">
    <property type="entry name" value="small_GTP"/>
    <property type="match status" value="1"/>
</dbReference>
<keyword evidence="8" id="KW-0449">Lipoprotein</keyword>
<evidence type="ECO:0000256" key="7">
    <source>
        <dbReference type="ARBA" id="ARBA00023136"/>
    </source>
</evidence>
<feature type="compositionally biased region" description="Basic residues" evidence="10">
    <location>
        <begin position="179"/>
        <end position="196"/>
    </location>
</feature>